<dbReference type="InterPro" id="IPR012338">
    <property type="entry name" value="Beta-lactam/transpept-like"/>
</dbReference>
<keyword evidence="1" id="KW-0812">Transmembrane</keyword>
<dbReference type="Gene3D" id="3.40.710.10">
    <property type="entry name" value="DD-peptidase/beta-lactamase superfamily"/>
    <property type="match status" value="1"/>
</dbReference>
<feature type="domain" description="Beta-lactamase-related" evidence="3">
    <location>
        <begin position="42"/>
        <end position="357"/>
    </location>
</feature>
<sequence>MRSPRPYRSARAFVVPVVVMLCLLVCAPVASAGAPPDRYAAIDAYVRHRMDATHTPGLSYAVVGPDGPLHQRSWGTDGRGRRVTARTPFLWGSLAKPITATAVMTLVQSGRLRLDDRVSGHLPGFRFGGTAHASRVTVRHLLTQTAGIPASATSKVTDCYGRDCPLPAKRLRALDGITPLGPPGTEYAYSSANYVVLTALVEAVTGRPLAEYLRQAVFAPAGMNGAIADAASARQRRLPPGHQLLWGFPAAVADGFDDHGAGYGYMGGDIGDLSAFASLQLRAGRTAGGGTVLTTESMRLMREEGLSGSGYGLGWRTGGLDAPLDTALWHTGGTPGYSAMLFVLPQRKVALVLEQNLYGLLQDAAVMQVGFGAARILAGGRPGAEPSALPYLLTVWGVTGLAAAFIVAAGRSALLLRRPTGPASPRLAVTVGWVLAGALPVAAVAALAALDDMKAALIWVPDAVIALWTASAAGTAVAALRIVRAVRARRRNP</sequence>
<dbReference type="PANTHER" id="PTHR46825">
    <property type="entry name" value="D-ALANYL-D-ALANINE-CARBOXYPEPTIDASE/ENDOPEPTIDASE AMPH"/>
    <property type="match status" value="1"/>
</dbReference>
<evidence type="ECO:0000259" key="3">
    <source>
        <dbReference type="Pfam" id="PF00144"/>
    </source>
</evidence>
<feature type="transmembrane region" description="Helical" evidence="1">
    <location>
        <begin position="456"/>
        <end position="483"/>
    </location>
</feature>
<dbReference type="RefSeq" id="WP_163054852.1">
    <property type="nucleotide sequence ID" value="NZ_JAAGLI010000241.1"/>
</dbReference>
<dbReference type="AlphaFoldDB" id="A0A6L9QBL3"/>
<dbReference type="PANTHER" id="PTHR46825:SF8">
    <property type="entry name" value="BETA-LACTAMASE-RELATED"/>
    <property type="match status" value="1"/>
</dbReference>
<accession>A0A6L9QBL3</accession>
<organism evidence="4 5">
    <name type="scientific">Actinomadura bangladeshensis</name>
    <dbReference type="NCBI Taxonomy" id="453573"/>
    <lineage>
        <taxon>Bacteria</taxon>
        <taxon>Bacillati</taxon>
        <taxon>Actinomycetota</taxon>
        <taxon>Actinomycetes</taxon>
        <taxon>Streptosporangiales</taxon>
        <taxon>Thermomonosporaceae</taxon>
        <taxon>Actinomadura</taxon>
    </lineage>
</organism>
<keyword evidence="1" id="KW-1133">Transmembrane helix</keyword>
<proteinExistence type="predicted"/>
<feature type="signal peptide" evidence="2">
    <location>
        <begin position="1"/>
        <end position="32"/>
    </location>
</feature>
<evidence type="ECO:0000313" key="5">
    <source>
        <dbReference type="Proteomes" id="UP000475532"/>
    </source>
</evidence>
<evidence type="ECO:0000313" key="4">
    <source>
        <dbReference type="EMBL" id="NEA22859.1"/>
    </source>
</evidence>
<name>A0A6L9QBL3_9ACTN</name>
<dbReference type="InterPro" id="IPR001466">
    <property type="entry name" value="Beta-lactam-related"/>
</dbReference>
<evidence type="ECO:0000256" key="2">
    <source>
        <dbReference type="SAM" id="SignalP"/>
    </source>
</evidence>
<feature type="transmembrane region" description="Helical" evidence="1">
    <location>
        <begin position="391"/>
        <end position="415"/>
    </location>
</feature>
<feature type="chain" id="PRO_5026747396" evidence="2">
    <location>
        <begin position="33"/>
        <end position="493"/>
    </location>
</feature>
<reference evidence="4 5" key="1">
    <citation type="submission" date="2020-01" db="EMBL/GenBank/DDBJ databases">
        <title>Insect and environment-associated Actinomycetes.</title>
        <authorList>
            <person name="Currrie C."/>
            <person name="Chevrette M."/>
            <person name="Carlson C."/>
            <person name="Stubbendieck R."/>
            <person name="Wendt-Pienkowski E."/>
        </authorList>
    </citation>
    <scope>NUCLEOTIDE SEQUENCE [LARGE SCALE GENOMIC DNA]</scope>
    <source>
        <strain evidence="4 5">SID10258</strain>
    </source>
</reference>
<dbReference type="EMBL" id="JAAGLI010000241">
    <property type="protein sequence ID" value="NEA22859.1"/>
    <property type="molecule type" value="Genomic_DNA"/>
</dbReference>
<gene>
    <name evidence="4" type="ORF">G3I70_10185</name>
</gene>
<keyword evidence="2" id="KW-0732">Signal</keyword>
<evidence type="ECO:0000256" key="1">
    <source>
        <dbReference type="SAM" id="Phobius"/>
    </source>
</evidence>
<dbReference type="Pfam" id="PF00144">
    <property type="entry name" value="Beta-lactamase"/>
    <property type="match status" value="1"/>
</dbReference>
<dbReference type="SUPFAM" id="SSF56601">
    <property type="entry name" value="beta-lactamase/transpeptidase-like"/>
    <property type="match status" value="1"/>
</dbReference>
<dbReference type="Proteomes" id="UP000475532">
    <property type="component" value="Unassembled WGS sequence"/>
</dbReference>
<protein>
    <submittedName>
        <fullName evidence="4">Beta-lactamase family protein</fullName>
    </submittedName>
</protein>
<keyword evidence="1" id="KW-0472">Membrane</keyword>
<feature type="transmembrane region" description="Helical" evidence="1">
    <location>
        <begin position="427"/>
        <end position="450"/>
    </location>
</feature>
<dbReference type="InterPro" id="IPR050491">
    <property type="entry name" value="AmpC-like"/>
</dbReference>
<comment type="caution">
    <text evidence="4">The sequence shown here is derived from an EMBL/GenBank/DDBJ whole genome shotgun (WGS) entry which is preliminary data.</text>
</comment>